<reference evidence="4 5" key="1">
    <citation type="submission" date="2021-06" db="EMBL/GenBank/DDBJ databases">
        <title>Gemonas diversity in paddy soil.</title>
        <authorList>
            <person name="Liu G."/>
        </authorList>
    </citation>
    <scope>NUCLEOTIDE SEQUENCE [LARGE SCALE GENOMIC DNA]</scope>
    <source>
        <strain evidence="4 5">RG10</strain>
    </source>
</reference>
<keyword evidence="5" id="KW-1185">Reference proteome</keyword>
<dbReference type="PROSITE" id="PS00101">
    <property type="entry name" value="HEXAPEP_TRANSFERASES"/>
    <property type="match status" value="1"/>
</dbReference>
<protein>
    <submittedName>
        <fullName evidence="4">Acetyltransferase</fullName>
    </submittedName>
</protein>
<evidence type="ECO:0000313" key="5">
    <source>
        <dbReference type="Proteomes" id="UP000683557"/>
    </source>
</evidence>
<keyword evidence="2" id="KW-0012">Acyltransferase</keyword>
<dbReference type="Pfam" id="PF14602">
    <property type="entry name" value="Hexapep_2"/>
    <property type="match status" value="1"/>
</dbReference>
<dbReference type="PANTHER" id="PTHR43300">
    <property type="entry name" value="ACETYLTRANSFERASE"/>
    <property type="match status" value="1"/>
</dbReference>
<dbReference type="CDD" id="cd03358">
    <property type="entry name" value="LbH_WxcM_N_like"/>
    <property type="match status" value="1"/>
</dbReference>
<dbReference type="InterPro" id="IPR018357">
    <property type="entry name" value="Hexapep_transf_CS"/>
</dbReference>
<feature type="compositionally biased region" description="Low complexity" evidence="3">
    <location>
        <begin position="1"/>
        <end position="11"/>
    </location>
</feature>
<dbReference type="Proteomes" id="UP000683557">
    <property type="component" value="Chromosome"/>
</dbReference>
<organism evidence="4 5">
    <name type="scientific">Geomonas oryzisoli</name>
    <dbReference type="NCBI Taxonomy" id="2847992"/>
    <lineage>
        <taxon>Bacteria</taxon>
        <taxon>Pseudomonadati</taxon>
        <taxon>Thermodesulfobacteriota</taxon>
        <taxon>Desulfuromonadia</taxon>
        <taxon>Geobacterales</taxon>
        <taxon>Geobacteraceae</taxon>
        <taxon>Geomonas</taxon>
    </lineage>
</organism>
<dbReference type="Pfam" id="PF00132">
    <property type="entry name" value="Hexapep"/>
    <property type="match status" value="2"/>
</dbReference>
<sequence length="252" mass="27140">MRAPPSSSPTRSARRSRRVFPRLPTSSCKSSRRPSVSDFFVHESSFVDQPCEIGAGTKIWHFCHVMSGAKIGERCSFGQNCVISPGVVIGSNVKVQNNVSIYEGTVIEDDVFLGPSCVLTNVTNPRSQVLRRSLYEKTLLRRGCSIGANATVVCGISIGRYAFVAAGAVVAKDVPDYALMVGVPARQKGWMSRHGHLLAAPDAAGIMTCPESGLRYQLSGEVLRCLDLDEEAALPAELAVGKEFYDNFKAGA</sequence>
<dbReference type="EMBL" id="CP076723">
    <property type="protein sequence ID" value="QWV91967.1"/>
    <property type="molecule type" value="Genomic_DNA"/>
</dbReference>
<gene>
    <name evidence="4" type="ORF">KP004_12100</name>
</gene>
<proteinExistence type="inferred from homology"/>
<evidence type="ECO:0000256" key="1">
    <source>
        <dbReference type="ARBA" id="ARBA00007274"/>
    </source>
</evidence>
<accession>A0ABX8J3W7</accession>
<evidence type="ECO:0000256" key="3">
    <source>
        <dbReference type="SAM" id="MobiDB-lite"/>
    </source>
</evidence>
<evidence type="ECO:0000313" key="4">
    <source>
        <dbReference type="EMBL" id="QWV91967.1"/>
    </source>
</evidence>
<dbReference type="InterPro" id="IPR050179">
    <property type="entry name" value="Trans_hexapeptide_repeat"/>
</dbReference>
<comment type="similarity">
    <text evidence="1">Belongs to the transferase hexapeptide repeat family.</text>
</comment>
<evidence type="ECO:0000256" key="2">
    <source>
        <dbReference type="ARBA" id="ARBA00023315"/>
    </source>
</evidence>
<name>A0ABX8J3W7_9BACT</name>
<dbReference type="InterPro" id="IPR001451">
    <property type="entry name" value="Hexapep"/>
</dbReference>
<keyword evidence="2" id="KW-0808">Transferase</keyword>
<dbReference type="PANTHER" id="PTHR43300:SF4">
    <property type="entry name" value="ACYL-[ACYL-CARRIER-PROTEIN]--UDP-N-ACETYLGLUCOSAMINE O-ACYLTRANSFERASE"/>
    <property type="match status" value="1"/>
</dbReference>
<feature type="region of interest" description="Disordered" evidence="3">
    <location>
        <begin position="1"/>
        <end position="26"/>
    </location>
</feature>